<dbReference type="Pfam" id="PF01161">
    <property type="entry name" value="PBP"/>
    <property type="match status" value="1"/>
</dbReference>
<proteinExistence type="inferred from homology"/>
<keyword evidence="3" id="KW-1185">Reference proteome</keyword>
<dbReference type="STRING" id="1125712.HMPREF1316_0019"/>
<dbReference type="InterPro" id="IPR005247">
    <property type="entry name" value="YbhB_YbcL/LppC-like"/>
</dbReference>
<name>U2UYI4_9ACTN</name>
<dbReference type="RefSeq" id="WP_021726041.1">
    <property type="nucleotide sequence ID" value="NZ_AWEZ01000045.1"/>
</dbReference>
<dbReference type="InterPro" id="IPR008914">
    <property type="entry name" value="PEBP"/>
</dbReference>
<gene>
    <name evidence="2" type="ORF">HMPREF1316_0019</name>
</gene>
<protein>
    <submittedName>
        <fullName evidence="2">Raf-like protein</fullName>
    </submittedName>
</protein>
<dbReference type="eggNOG" id="COG1881">
    <property type="taxonomic scope" value="Bacteria"/>
</dbReference>
<dbReference type="Proteomes" id="UP000016638">
    <property type="component" value="Unassembled WGS sequence"/>
</dbReference>
<dbReference type="CDD" id="cd00865">
    <property type="entry name" value="PEBP_bact_arch"/>
    <property type="match status" value="1"/>
</dbReference>
<organism evidence="2 3">
    <name type="scientific">Olsenella profusa F0195</name>
    <dbReference type="NCBI Taxonomy" id="1125712"/>
    <lineage>
        <taxon>Bacteria</taxon>
        <taxon>Bacillati</taxon>
        <taxon>Actinomycetota</taxon>
        <taxon>Coriobacteriia</taxon>
        <taxon>Coriobacteriales</taxon>
        <taxon>Atopobiaceae</taxon>
        <taxon>Olsenella</taxon>
    </lineage>
</organism>
<dbReference type="InterPro" id="IPR036610">
    <property type="entry name" value="PEBP-like_sf"/>
</dbReference>
<dbReference type="NCBIfam" id="TIGR00481">
    <property type="entry name" value="YbhB/YbcL family Raf kinase inhibitor-like protein"/>
    <property type="match status" value="1"/>
</dbReference>
<evidence type="ECO:0000313" key="2">
    <source>
        <dbReference type="EMBL" id="ERL08172.1"/>
    </source>
</evidence>
<comment type="similarity">
    <text evidence="1">Belongs to the UPF0098 family.</text>
</comment>
<sequence>MQLEVRLDEQGFLPDAFAKHAPSSNRVDGTPTRSFPFDVTDIPTAARALAIAFIDYDSIPVCGFAWIHWTAALRLPPEGGGRLLVPENASNLQAFGMVQGRNSSAAARGEAGNPQVAHRYNGPQPPDGAHVYTLYVHALDDMPTLREGFWANKLVWAIKGHVLATARADLPARA</sequence>
<dbReference type="EMBL" id="AWEZ01000045">
    <property type="protein sequence ID" value="ERL08172.1"/>
    <property type="molecule type" value="Genomic_DNA"/>
</dbReference>
<evidence type="ECO:0000256" key="1">
    <source>
        <dbReference type="ARBA" id="ARBA00007120"/>
    </source>
</evidence>
<comment type="caution">
    <text evidence="2">The sequence shown here is derived from an EMBL/GenBank/DDBJ whole genome shotgun (WGS) entry which is preliminary data.</text>
</comment>
<dbReference type="Gene3D" id="3.90.280.10">
    <property type="entry name" value="PEBP-like"/>
    <property type="match status" value="1"/>
</dbReference>
<dbReference type="PATRIC" id="fig|1125712.3.peg.1156"/>
<reference evidence="2 3" key="1">
    <citation type="submission" date="2013-08" db="EMBL/GenBank/DDBJ databases">
        <authorList>
            <person name="Durkin A.S."/>
            <person name="Haft D.R."/>
            <person name="McCorrison J."/>
            <person name="Torralba M."/>
            <person name="Gillis M."/>
            <person name="Haft D.H."/>
            <person name="Methe B."/>
            <person name="Sutton G."/>
            <person name="Nelson K.E."/>
        </authorList>
    </citation>
    <scope>NUCLEOTIDE SEQUENCE [LARGE SCALE GENOMIC DNA]</scope>
    <source>
        <strain evidence="2 3">F0195</strain>
    </source>
</reference>
<accession>U2UYI4</accession>
<evidence type="ECO:0000313" key="3">
    <source>
        <dbReference type="Proteomes" id="UP000016638"/>
    </source>
</evidence>
<dbReference type="AlphaFoldDB" id="U2UYI4"/>
<dbReference type="SUPFAM" id="SSF49777">
    <property type="entry name" value="PEBP-like"/>
    <property type="match status" value="1"/>
</dbReference>